<dbReference type="Gene3D" id="2.80.10.50">
    <property type="match status" value="1"/>
</dbReference>
<feature type="compositionally biased region" description="Basic and acidic residues" evidence="4">
    <location>
        <begin position="59"/>
        <end position="77"/>
    </location>
</feature>
<comment type="similarity">
    <text evidence="2">Belongs to the FRG1 family.</text>
</comment>
<dbReference type="EMBL" id="JAQGDS010000001">
    <property type="protein sequence ID" value="KAJ6264557.1"/>
    <property type="molecule type" value="Genomic_DNA"/>
</dbReference>
<keyword evidence="6" id="KW-1185">Reference proteome</keyword>
<dbReference type="GO" id="GO:0005730">
    <property type="term" value="C:nucleolus"/>
    <property type="evidence" value="ECO:0007669"/>
    <property type="project" value="UniProtKB-SubCell"/>
</dbReference>
<name>A0AAD6J664_DREDA</name>
<evidence type="ECO:0000313" key="5">
    <source>
        <dbReference type="EMBL" id="KAJ6264557.1"/>
    </source>
</evidence>
<dbReference type="InterPro" id="IPR010414">
    <property type="entry name" value="FRG1"/>
</dbReference>
<comment type="caution">
    <text evidence="5">The sequence shown here is derived from an EMBL/GenBank/DDBJ whole genome shotgun (WGS) entry which is preliminary data.</text>
</comment>
<dbReference type="AlphaFoldDB" id="A0AAD6J664"/>
<gene>
    <name evidence="5" type="ORF">Dda_0704</name>
</gene>
<evidence type="ECO:0000313" key="6">
    <source>
        <dbReference type="Proteomes" id="UP001221413"/>
    </source>
</evidence>
<keyword evidence="3" id="KW-0539">Nucleus</keyword>
<dbReference type="GO" id="GO:0051015">
    <property type="term" value="F:actin filament binding"/>
    <property type="evidence" value="ECO:0007669"/>
    <property type="project" value="TreeGrafter"/>
</dbReference>
<reference evidence="5" key="1">
    <citation type="submission" date="2023-01" db="EMBL/GenBank/DDBJ databases">
        <title>The chitinases involved in constricting ring structure development in the nematode-trapping fungus Drechslerella dactyloides.</title>
        <authorList>
            <person name="Wang R."/>
            <person name="Zhang L."/>
            <person name="Tang P."/>
            <person name="Li S."/>
            <person name="Liang L."/>
        </authorList>
    </citation>
    <scope>NUCLEOTIDE SEQUENCE</scope>
    <source>
        <strain evidence="5">YMF1.00031</strain>
    </source>
</reference>
<dbReference type="Pfam" id="PF06229">
    <property type="entry name" value="FRG1"/>
    <property type="match status" value="1"/>
</dbReference>
<proteinExistence type="inferred from homology"/>
<dbReference type="InterPro" id="IPR008999">
    <property type="entry name" value="Actin-crosslinking"/>
</dbReference>
<evidence type="ECO:0000256" key="2">
    <source>
        <dbReference type="ARBA" id="ARBA00010878"/>
    </source>
</evidence>
<feature type="compositionally biased region" description="Low complexity" evidence="4">
    <location>
        <begin position="30"/>
        <end position="57"/>
    </location>
</feature>
<evidence type="ECO:0000256" key="4">
    <source>
        <dbReference type="SAM" id="MobiDB-lite"/>
    </source>
</evidence>
<comment type="subcellular location">
    <subcellularLocation>
        <location evidence="1">Nucleus</location>
        <location evidence="1">Nucleolus</location>
    </subcellularLocation>
</comment>
<feature type="region of interest" description="Disordered" evidence="4">
    <location>
        <begin position="1"/>
        <end position="78"/>
    </location>
</feature>
<sequence>MPVKPLQFKGDKKPLKSTKRKRAEDDERANTTIAATAASLSASTAEKFGASTSTSSGGKEGEVSKDKGKEKERRVVSEDVDADDGWVNSDSLDDIRGPVIFAFASSPPTCLACDANGKVFASVLRDVDGEDLATAEPHDVRQVWTPTRVPSSTKFAFKGHHGRYLACDKIGVLSATRDAMGPEEEFIPVKTETGWGLQDFRERFLRAEEKSVSGNSKGGGGVGVGAVVEVRGDAESIGFGETWVIRGQRRFKTKVRKEGAREERISRRELETLAGQQLDDEQVRILKKARREGALQSALLDIRQKKKRDKFAW</sequence>
<dbReference type="PANTHER" id="PTHR12928:SF0">
    <property type="entry name" value="FSHD REGION GENE 1"/>
    <property type="match status" value="1"/>
</dbReference>
<evidence type="ECO:0000256" key="3">
    <source>
        <dbReference type="ARBA" id="ARBA00023242"/>
    </source>
</evidence>
<protein>
    <submittedName>
        <fullName evidence="5">Uncharacterized protein</fullName>
    </submittedName>
</protein>
<accession>A0AAD6J664</accession>
<evidence type="ECO:0000256" key="1">
    <source>
        <dbReference type="ARBA" id="ARBA00004604"/>
    </source>
</evidence>
<dbReference type="CDD" id="cd23339">
    <property type="entry name" value="beta-trefoil_FSCN_fungal_FRG1-like"/>
    <property type="match status" value="1"/>
</dbReference>
<dbReference type="GO" id="GO:0071013">
    <property type="term" value="C:catalytic step 2 spliceosome"/>
    <property type="evidence" value="ECO:0007669"/>
    <property type="project" value="TreeGrafter"/>
</dbReference>
<dbReference type="PANTHER" id="PTHR12928">
    <property type="entry name" value="FRG1 PROTEIN"/>
    <property type="match status" value="1"/>
</dbReference>
<dbReference type="SUPFAM" id="SSF50405">
    <property type="entry name" value="Actin-crosslinking proteins"/>
    <property type="match status" value="1"/>
</dbReference>
<organism evidence="5 6">
    <name type="scientific">Drechslerella dactyloides</name>
    <name type="common">Nematode-trapping fungus</name>
    <name type="synonym">Arthrobotrys dactyloides</name>
    <dbReference type="NCBI Taxonomy" id="74499"/>
    <lineage>
        <taxon>Eukaryota</taxon>
        <taxon>Fungi</taxon>
        <taxon>Dikarya</taxon>
        <taxon>Ascomycota</taxon>
        <taxon>Pezizomycotina</taxon>
        <taxon>Orbiliomycetes</taxon>
        <taxon>Orbiliales</taxon>
        <taxon>Orbiliaceae</taxon>
        <taxon>Drechslerella</taxon>
    </lineage>
</organism>
<dbReference type="Proteomes" id="UP001221413">
    <property type="component" value="Unassembled WGS sequence"/>
</dbReference>